<dbReference type="GO" id="GO:0016491">
    <property type="term" value="F:oxidoreductase activity"/>
    <property type="evidence" value="ECO:0007669"/>
    <property type="project" value="InterPro"/>
</dbReference>
<dbReference type="InterPro" id="IPR012348">
    <property type="entry name" value="RNR-like"/>
</dbReference>
<organism evidence="1 2">
    <name type="scientific">Bailinhaonella thermotolerans</name>
    <dbReference type="NCBI Taxonomy" id="1070861"/>
    <lineage>
        <taxon>Bacteria</taxon>
        <taxon>Bacillati</taxon>
        <taxon>Actinomycetota</taxon>
        <taxon>Actinomycetes</taxon>
        <taxon>Streptosporangiales</taxon>
        <taxon>Streptosporangiaceae</taxon>
        <taxon>Bailinhaonella</taxon>
    </lineage>
</organism>
<dbReference type="InterPro" id="IPR025859">
    <property type="entry name" value="AurF/CmlI"/>
</dbReference>
<protein>
    <submittedName>
        <fullName evidence="1">Ferritin-like domain-containing protein</fullName>
    </submittedName>
</protein>
<dbReference type="AlphaFoldDB" id="A0A3A4B013"/>
<dbReference type="EMBL" id="QZEY01000011">
    <property type="protein sequence ID" value="RJL27238.1"/>
    <property type="molecule type" value="Genomic_DNA"/>
</dbReference>
<comment type="caution">
    <text evidence="1">The sequence shown here is derived from an EMBL/GenBank/DDBJ whole genome shotgun (WGS) entry which is preliminary data.</text>
</comment>
<proteinExistence type="predicted"/>
<evidence type="ECO:0000313" key="2">
    <source>
        <dbReference type="Proteomes" id="UP000265768"/>
    </source>
</evidence>
<dbReference type="InterPro" id="IPR009078">
    <property type="entry name" value="Ferritin-like_SF"/>
</dbReference>
<dbReference type="CDD" id="cd00657">
    <property type="entry name" value="Ferritin_like"/>
    <property type="match status" value="1"/>
</dbReference>
<name>A0A3A4B013_9ACTN</name>
<dbReference type="Gene3D" id="1.10.620.20">
    <property type="entry name" value="Ribonucleotide Reductase, subunit A"/>
    <property type="match status" value="1"/>
</dbReference>
<dbReference type="Proteomes" id="UP000265768">
    <property type="component" value="Unassembled WGS sequence"/>
</dbReference>
<gene>
    <name evidence="1" type="ORF">D5H75_25950</name>
</gene>
<reference evidence="1 2" key="1">
    <citation type="submission" date="2018-09" db="EMBL/GenBank/DDBJ databases">
        <title>YIM 75507 draft genome.</title>
        <authorList>
            <person name="Tang S."/>
            <person name="Feng Y."/>
        </authorList>
    </citation>
    <scope>NUCLEOTIDE SEQUENCE [LARGE SCALE GENOMIC DNA]</scope>
    <source>
        <strain evidence="1 2">YIM 75507</strain>
    </source>
</reference>
<dbReference type="OrthoDB" id="5500270at2"/>
<dbReference type="Pfam" id="PF11583">
    <property type="entry name" value="AurF"/>
    <property type="match status" value="1"/>
</dbReference>
<keyword evidence="2" id="KW-1185">Reference proteome</keyword>
<sequence>MDGLTVTAPVTARLTWDYDPRLPRLADLYERGKRGQWDAGADLDWNVPVEFGAPLPADSGFARAAFGSSSLSRYGPELWDAFRWEFQVWMVSQFLHGEQGALVAAARLVEVASGVEAKCCLAGQVADEARHVEVFSRYLREKTPGAYPVSPALAALLADALDDPRWDVTALGMQIMVEALAMAAFRLADKTFHDDLIRSACRLVARDEARHVSYGVIALREVYGGLTSAELAEREEFALEAARLMSRRFLLEDVWERLGVPVGEGVRFARENELMIRYRQAVFAKVVSSLAQAGLLTPRVRAGFGDLGLLGYAGGRLAGSGGPG</sequence>
<accession>A0A3A4B013</accession>
<dbReference type="SUPFAM" id="SSF47240">
    <property type="entry name" value="Ferritin-like"/>
    <property type="match status" value="1"/>
</dbReference>
<dbReference type="RefSeq" id="WP_119929139.1">
    <property type="nucleotide sequence ID" value="NZ_QZEY01000011.1"/>
</dbReference>
<evidence type="ECO:0000313" key="1">
    <source>
        <dbReference type="EMBL" id="RJL27238.1"/>
    </source>
</evidence>